<dbReference type="OrthoDB" id="9771883at2"/>
<dbReference type="GO" id="GO:0016853">
    <property type="term" value="F:isomerase activity"/>
    <property type="evidence" value="ECO:0007669"/>
    <property type="project" value="UniProtKB-KW"/>
</dbReference>
<dbReference type="GO" id="GO:0004300">
    <property type="term" value="F:enoyl-CoA hydratase activity"/>
    <property type="evidence" value="ECO:0007669"/>
    <property type="project" value="UniProtKB-ARBA"/>
</dbReference>
<dbReference type="InterPro" id="IPR008927">
    <property type="entry name" value="6-PGluconate_DH-like_C_sf"/>
</dbReference>
<evidence type="ECO:0000256" key="2">
    <source>
        <dbReference type="ARBA" id="ARBA00005005"/>
    </source>
</evidence>
<dbReference type="Proteomes" id="UP000256310">
    <property type="component" value="Unassembled WGS sequence"/>
</dbReference>
<dbReference type="InterPro" id="IPR001753">
    <property type="entry name" value="Enoyl-CoA_hydra/iso"/>
</dbReference>
<evidence type="ECO:0000256" key="9">
    <source>
        <dbReference type="ARBA" id="ARBA00023098"/>
    </source>
</evidence>
<comment type="similarity">
    <text evidence="15">Belongs to the enoyl-CoA hydratase/isomerase family.</text>
</comment>
<dbReference type="SUPFAM" id="SSF52096">
    <property type="entry name" value="ClpP/crotonase"/>
    <property type="match status" value="1"/>
</dbReference>
<keyword evidence="10" id="KW-0576">Peroxisome</keyword>
<dbReference type="InterPro" id="IPR018376">
    <property type="entry name" value="Enoyl-CoA_hyd/isom_CS"/>
</dbReference>
<dbReference type="PANTHER" id="PTHR23309">
    <property type="entry name" value="3-HYDROXYACYL-COA DEHYROGENASE"/>
    <property type="match status" value="1"/>
</dbReference>
<comment type="pathway">
    <text evidence="2">Lipid metabolism; fatty acid beta-oxidation.</text>
</comment>
<dbReference type="CDD" id="cd06558">
    <property type="entry name" value="crotonase-like"/>
    <property type="match status" value="1"/>
</dbReference>
<evidence type="ECO:0000256" key="11">
    <source>
        <dbReference type="ARBA" id="ARBA00023235"/>
    </source>
</evidence>
<dbReference type="InterPro" id="IPR029045">
    <property type="entry name" value="ClpP/crotonase-like_dom_sf"/>
</dbReference>
<evidence type="ECO:0000256" key="5">
    <source>
        <dbReference type="ARBA" id="ARBA00022832"/>
    </source>
</evidence>
<dbReference type="Gene3D" id="3.90.226.10">
    <property type="entry name" value="2-enoyl-CoA Hydratase, Chain A, domain 1"/>
    <property type="match status" value="1"/>
</dbReference>
<dbReference type="PROSITE" id="PS00166">
    <property type="entry name" value="ENOYL_COA_HYDRATASE"/>
    <property type="match status" value="1"/>
</dbReference>
<dbReference type="GO" id="GO:0006635">
    <property type="term" value="P:fatty acid beta-oxidation"/>
    <property type="evidence" value="ECO:0007669"/>
    <property type="project" value="UniProtKB-UniPathway"/>
</dbReference>
<gene>
    <name evidence="18" type="ORF">DFR46_1599</name>
</gene>
<evidence type="ECO:0000256" key="10">
    <source>
        <dbReference type="ARBA" id="ARBA00023140"/>
    </source>
</evidence>
<comment type="subunit">
    <text evidence="4">Monomer.</text>
</comment>
<accession>A0A3D9FFH1</accession>
<dbReference type="InterPro" id="IPR036291">
    <property type="entry name" value="NAD(P)-bd_dom_sf"/>
</dbReference>
<comment type="catalytic activity">
    <reaction evidence="14">
        <text>a (3S)-3-hydroxyacyl-CoA + NAD(+) = a 3-oxoacyl-CoA + NADH + H(+)</text>
        <dbReference type="Rhea" id="RHEA:22432"/>
        <dbReference type="ChEBI" id="CHEBI:15378"/>
        <dbReference type="ChEBI" id="CHEBI:57318"/>
        <dbReference type="ChEBI" id="CHEBI:57540"/>
        <dbReference type="ChEBI" id="CHEBI:57945"/>
        <dbReference type="ChEBI" id="CHEBI:90726"/>
        <dbReference type="EC" id="1.1.1.35"/>
    </reaction>
</comment>
<comment type="subcellular location">
    <subcellularLocation>
        <location evidence="1">Peroxisome</location>
    </subcellularLocation>
</comment>
<dbReference type="SUPFAM" id="SSF51735">
    <property type="entry name" value="NAD(P)-binding Rossmann-fold domains"/>
    <property type="match status" value="1"/>
</dbReference>
<feature type="domain" description="3-hydroxyacyl-CoA dehydrogenase C-terminal" evidence="16">
    <location>
        <begin position="597"/>
        <end position="680"/>
    </location>
</feature>
<dbReference type="Gene3D" id="1.10.1040.50">
    <property type="match status" value="1"/>
</dbReference>
<dbReference type="PANTHER" id="PTHR23309:SF49">
    <property type="entry name" value="PEROXISOMAL BIFUNCTIONAL ENZYME"/>
    <property type="match status" value="1"/>
</dbReference>
<evidence type="ECO:0000256" key="1">
    <source>
        <dbReference type="ARBA" id="ARBA00004275"/>
    </source>
</evidence>
<dbReference type="Gene3D" id="3.40.50.720">
    <property type="entry name" value="NAD(P)-binding Rossmann-like Domain"/>
    <property type="match status" value="1"/>
</dbReference>
<evidence type="ECO:0000256" key="4">
    <source>
        <dbReference type="ARBA" id="ARBA00011245"/>
    </source>
</evidence>
<dbReference type="FunFam" id="1.10.1040.50:FF:000006">
    <property type="entry name" value="Peroxisomal bifunctional enzyme"/>
    <property type="match status" value="1"/>
</dbReference>
<keyword evidence="8" id="KW-0520">NAD</keyword>
<dbReference type="RefSeq" id="WP_116235966.1">
    <property type="nucleotide sequence ID" value="NZ_QRDP01000004.1"/>
</dbReference>
<evidence type="ECO:0000256" key="12">
    <source>
        <dbReference type="ARBA" id="ARBA00023239"/>
    </source>
</evidence>
<dbReference type="FunFam" id="3.40.50.720:FF:000009">
    <property type="entry name" value="Fatty oxidation complex, alpha subunit"/>
    <property type="match status" value="1"/>
</dbReference>
<keyword evidence="7" id="KW-0560">Oxidoreductase</keyword>
<reference evidence="18 19" key="1">
    <citation type="submission" date="2018-07" db="EMBL/GenBank/DDBJ databases">
        <title>Genomic Encyclopedia of Type Strains, Phase IV (KMG-IV): sequencing the most valuable type-strain genomes for metagenomic binning, comparative biology and taxonomic classification.</title>
        <authorList>
            <person name="Goeker M."/>
        </authorList>
    </citation>
    <scope>NUCLEOTIDE SEQUENCE [LARGE SCALE GENOMIC DNA]</scope>
    <source>
        <strain evidence="18 19">DSM 26725</strain>
    </source>
</reference>
<dbReference type="EMBL" id="QRDP01000004">
    <property type="protein sequence ID" value="RED16575.1"/>
    <property type="molecule type" value="Genomic_DNA"/>
</dbReference>
<evidence type="ECO:0000256" key="7">
    <source>
        <dbReference type="ARBA" id="ARBA00023002"/>
    </source>
</evidence>
<comment type="caution">
    <text evidence="18">The sequence shown here is derived from an EMBL/GenBank/DDBJ whole genome shotgun (WGS) entry which is preliminary data.</text>
</comment>
<evidence type="ECO:0000256" key="13">
    <source>
        <dbReference type="ARBA" id="ARBA00023268"/>
    </source>
</evidence>
<evidence type="ECO:0000313" key="18">
    <source>
        <dbReference type="EMBL" id="RED16575.1"/>
    </source>
</evidence>
<evidence type="ECO:0000256" key="8">
    <source>
        <dbReference type="ARBA" id="ARBA00023027"/>
    </source>
</evidence>
<evidence type="ECO:0000256" key="3">
    <source>
        <dbReference type="ARBA" id="ARBA00008750"/>
    </source>
</evidence>
<feature type="domain" description="3-hydroxyacyl-CoA dehydrogenase C-terminal" evidence="16">
    <location>
        <begin position="476"/>
        <end position="560"/>
    </location>
</feature>
<dbReference type="AlphaFoldDB" id="A0A3D9FFH1"/>
<dbReference type="InterPro" id="IPR006108">
    <property type="entry name" value="3HC_DH_C"/>
</dbReference>
<sequence length="683" mass="73532">MSVITTERHDDVLVIISNNPPVNALGQAVRQGLADGIEEALGDDSVKAVVIRCDGRTFFAGADITEFGKPPQGPGLGDVLDTIEASDKPVVAAIHGTALGGGCEVALACHYRVAVPSAKLGLPEVKLGLIPGAAGTQRLPRVVGAEAALPMVVVGNPIAASKAQAIGLVDAIVGEESLAEEAVAFARAQTDKPVPRSSEGTANRDGVENPAIFDEFRAKHGRKLRGFDAPAAGIEAVKAAGEMSYEDGVKKERELFMGLMGGTQSAAMRHYFFAERAANKIEGIARDIELLPIRKVGVIGAGTMGGGISMNFLSAGIPVTILEMEQEALDRGTGVMRANYERTAKRGRMTAEQVEQAMGLLTPTLDYDDLADCDLVIEAVFENMDVKKEVFAKLDSVVKQGALLASNTSYLNVDEIATATKRPEAVLGLHFFSPANVMKLLEVVRGEKTADQVLATAMKLAKKIGKIAVVAGVCDGFIGNRMLSPRQGQANALIMEGANYWEVDEVLLDFGFPMGPFQMSDLAGLDIGWHRDPTRIESIRDALCAMDRRGQKTGAGFYDYDEARQRTPSDDVKKLIADFAEKQGVEQRDISKEEIRERLLYPMVNEGALILEEGMAQRASDIDVVWINGYGWPLYTGGPMFWADTIGLDTVVAGLEKHKERLGENFRLSQLLKDKAEKGERFN</sequence>
<keyword evidence="13" id="KW-0511">Multifunctional enzyme</keyword>
<keyword evidence="6" id="KW-0442">Lipid degradation</keyword>
<dbReference type="SUPFAM" id="SSF48179">
    <property type="entry name" value="6-phosphogluconate dehydrogenase C-terminal domain-like"/>
    <property type="match status" value="2"/>
</dbReference>
<dbReference type="Pfam" id="PF00378">
    <property type="entry name" value="ECH_1"/>
    <property type="match status" value="1"/>
</dbReference>
<keyword evidence="19" id="KW-1185">Reference proteome</keyword>
<dbReference type="InterPro" id="IPR006176">
    <property type="entry name" value="3-OHacyl-CoA_DH_NAD-bd"/>
</dbReference>
<dbReference type="UniPathway" id="UPA00659"/>
<organism evidence="18 19">
    <name type="scientific">Parasphingopyxis lamellibrachiae</name>
    <dbReference type="NCBI Taxonomy" id="680125"/>
    <lineage>
        <taxon>Bacteria</taxon>
        <taxon>Pseudomonadati</taxon>
        <taxon>Pseudomonadota</taxon>
        <taxon>Alphaproteobacteria</taxon>
        <taxon>Sphingomonadales</taxon>
        <taxon>Sphingomonadaceae</taxon>
        <taxon>Parasphingopyxis</taxon>
    </lineage>
</organism>
<dbReference type="GO" id="GO:0003857">
    <property type="term" value="F:(3S)-3-hydroxyacyl-CoA dehydrogenase (NAD+) activity"/>
    <property type="evidence" value="ECO:0007669"/>
    <property type="project" value="UniProtKB-EC"/>
</dbReference>
<comment type="similarity">
    <text evidence="3">In the N-terminal section; belongs to the enoyl-CoA hydratase/isomerase family.</text>
</comment>
<keyword evidence="11" id="KW-0413">Isomerase</keyword>
<name>A0A3D9FFH1_9SPHN</name>
<evidence type="ECO:0000256" key="6">
    <source>
        <dbReference type="ARBA" id="ARBA00022963"/>
    </source>
</evidence>
<keyword evidence="9" id="KW-0443">Lipid metabolism</keyword>
<evidence type="ECO:0000256" key="14">
    <source>
        <dbReference type="ARBA" id="ARBA00049556"/>
    </source>
</evidence>
<protein>
    <submittedName>
        <fullName evidence="18">Short chain enoyl-CoA hydratase /3-hydroxyacyl-CoA dehydrogenase</fullName>
    </submittedName>
</protein>
<keyword evidence="12" id="KW-0456">Lyase</keyword>
<dbReference type="GO" id="GO:0070403">
    <property type="term" value="F:NAD+ binding"/>
    <property type="evidence" value="ECO:0007669"/>
    <property type="project" value="InterPro"/>
</dbReference>
<dbReference type="Pfam" id="PF02737">
    <property type="entry name" value="3HCDH_N"/>
    <property type="match status" value="1"/>
</dbReference>
<dbReference type="Pfam" id="PF00725">
    <property type="entry name" value="3HCDH"/>
    <property type="match status" value="2"/>
</dbReference>
<proteinExistence type="inferred from homology"/>
<feature type="domain" description="3-hydroxyacyl-CoA dehydrogenase NAD binding" evidence="17">
    <location>
        <begin position="295"/>
        <end position="471"/>
    </location>
</feature>
<evidence type="ECO:0000256" key="15">
    <source>
        <dbReference type="RuleBase" id="RU003707"/>
    </source>
</evidence>
<evidence type="ECO:0000259" key="16">
    <source>
        <dbReference type="Pfam" id="PF00725"/>
    </source>
</evidence>
<keyword evidence="5" id="KW-0276">Fatty acid metabolism</keyword>
<evidence type="ECO:0000313" key="19">
    <source>
        <dbReference type="Proteomes" id="UP000256310"/>
    </source>
</evidence>
<evidence type="ECO:0000259" key="17">
    <source>
        <dbReference type="Pfam" id="PF02737"/>
    </source>
</evidence>